<dbReference type="ESTHER" id="copc7-a8p0p4">
    <property type="family name" value="6_AlphaBeta_hydrolase"/>
</dbReference>
<dbReference type="VEuPathDB" id="FungiDB:CC1G_11982"/>
<gene>
    <name evidence="1" type="ORF">CC1G_11982</name>
</gene>
<reference evidence="1 2" key="1">
    <citation type="journal article" date="2010" name="Proc. Natl. Acad. Sci. U.S.A.">
        <title>Insights into evolution of multicellular fungi from the assembled chromosomes of the mushroom Coprinopsis cinerea (Coprinus cinereus).</title>
        <authorList>
            <person name="Stajich J.E."/>
            <person name="Wilke S.K."/>
            <person name="Ahren D."/>
            <person name="Au C.H."/>
            <person name="Birren B.W."/>
            <person name="Borodovsky M."/>
            <person name="Burns C."/>
            <person name="Canback B."/>
            <person name="Casselton L.A."/>
            <person name="Cheng C.K."/>
            <person name="Deng J."/>
            <person name="Dietrich F.S."/>
            <person name="Fargo D.C."/>
            <person name="Farman M.L."/>
            <person name="Gathman A.C."/>
            <person name="Goldberg J."/>
            <person name="Guigo R."/>
            <person name="Hoegger P.J."/>
            <person name="Hooker J.B."/>
            <person name="Huggins A."/>
            <person name="James T.Y."/>
            <person name="Kamada T."/>
            <person name="Kilaru S."/>
            <person name="Kodira C."/>
            <person name="Kues U."/>
            <person name="Kupfer D."/>
            <person name="Kwan H.S."/>
            <person name="Lomsadze A."/>
            <person name="Li W."/>
            <person name="Lilly W.W."/>
            <person name="Ma L.J."/>
            <person name="Mackey A.J."/>
            <person name="Manning G."/>
            <person name="Martin F."/>
            <person name="Muraguchi H."/>
            <person name="Natvig D.O."/>
            <person name="Palmerini H."/>
            <person name="Ramesh M.A."/>
            <person name="Rehmeyer C.J."/>
            <person name="Roe B.A."/>
            <person name="Shenoy N."/>
            <person name="Stanke M."/>
            <person name="Ter-Hovhannisyan V."/>
            <person name="Tunlid A."/>
            <person name="Velagapudi R."/>
            <person name="Vision T.J."/>
            <person name="Zeng Q."/>
            <person name="Zolan M.E."/>
            <person name="Pukkila P.J."/>
        </authorList>
    </citation>
    <scope>NUCLEOTIDE SEQUENCE [LARGE SCALE GENOMIC DNA]</scope>
    <source>
        <strain evidence="2">Okayama-7 / 130 / ATCC MYA-4618 / FGSC 9003</strain>
    </source>
</reference>
<dbReference type="OMA" id="TSYFQHG"/>
<organism evidence="1 2">
    <name type="scientific">Coprinopsis cinerea (strain Okayama-7 / 130 / ATCC MYA-4618 / FGSC 9003)</name>
    <name type="common">Inky cap fungus</name>
    <name type="synonym">Hormographiella aspergillata</name>
    <dbReference type="NCBI Taxonomy" id="240176"/>
    <lineage>
        <taxon>Eukaryota</taxon>
        <taxon>Fungi</taxon>
        <taxon>Dikarya</taxon>
        <taxon>Basidiomycota</taxon>
        <taxon>Agaricomycotina</taxon>
        <taxon>Agaricomycetes</taxon>
        <taxon>Agaricomycetidae</taxon>
        <taxon>Agaricales</taxon>
        <taxon>Agaricineae</taxon>
        <taxon>Psathyrellaceae</taxon>
        <taxon>Coprinopsis</taxon>
    </lineage>
</organism>
<comment type="caution">
    <text evidence="1">The sequence shown here is derived from an EMBL/GenBank/DDBJ whole genome shotgun (WGS) entry which is preliminary data.</text>
</comment>
<evidence type="ECO:0000313" key="1">
    <source>
        <dbReference type="EMBL" id="EAU83888.2"/>
    </source>
</evidence>
<protein>
    <submittedName>
        <fullName evidence="1">Uncharacterized protein</fullName>
    </submittedName>
</protein>
<dbReference type="Proteomes" id="UP000001861">
    <property type="component" value="Unassembled WGS sequence"/>
</dbReference>
<proteinExistence type="predicted"/>
<keyword evidence="2" id="KW-1185">Reference proteome</keyword>
<dbReference type="Gene3D" id="3.40.50.1820">
    <property type="entry name" value="alpha/beta hydrolase"/>
    <property type="match status" value="1"/>
</dbReference>
<dbReference type="eggNOG" id="ENOG502SNPR">
    <property type="taxonomic scope" value="Eukaryota"/>
</dbReference>
<dbReference type="OrthoDB" id="3251587at2759"/>
<dbReference type="KEGG" id="cci:CC1G_11982"/>
<accession>A8P0P4</accession>
<dbReference type="AlphaFoldDB" id="A8P0P4"/>
<evidence type="ECO:0000313" key="2">
    <source>
        <dbReference type="Proteomes" id="UP000001861"/>
    </source>
</evidence>
<sequence length="343" mass="37102">MPDLETLVVDSAGTQFAYLDSGAPEDSSDYVTIFAIHGIIFSAPIFQKVLDLAPKSGLRIVAINRRDYPGSSPLSTEQLNCATGSDEEKAGYLRDRGLEYLYFLDRFIQLKGLPLISEDGKQGGVALLGWSLGTSFSTAAIASAPSLEDEVKDRLAKYVRASILQDPPSVALGLPIPPGSWGPSLDASIPPKDIIPFTMQWLTGYFDHGDVSPRDPSALSHVVPSTQFVPTIYSMHSQISGIAFPAPVAGSDGLLMANLGSQLHANYAKACFSSQIRQLFPHMKVYLITGDMTGAFGVVACWQIQDDDAERGGGKVEFELVLSDLNRYSGIILKGRLKRIFKL</sequence>
<dbReference type="GeneID" id="6014503"/>
<dbReference type="RefSeq" id="XP_001837938.2">
    <property type="nucleotide sequence ID" value="XM_001837886.2"/>
</dbReference>
<dbReference type="SUPFAM" id="SSF53474">
    <property type="entry name" value="alpha/beta-Hydrolases"/>
    <property type="match status" value="1"/>
</dbReference>
<dbReference type="InterPro" id="IPR029058">
    <property type="entry name" value="AB_hydrolase_fold"/>
</dbReference>
<dbReference type="InParanoid" id="A8P0P4"/>
<dbReference type="EMBL" id="AACS02000006">
    <property type="protein sequence ID" value="EAU83888.2"/>
    <property type="molecule type" value="Genomic_DNA"/>
</dbReference>
<name>A8P0P4_COPC7</name>
<dbReference type="HOGENOM" id="CLU_045014_0_0_1"/>